<protein>
    <submittedName>
        <fullName evidence="1">Uncharacterized protein</fullName>
    </submittedName>
</protein>
<dbReference type="AlphaFoldDB" id="A0A6J4MG51"/>
<proteinExistence type="predicted"/>
<gene>
    <name evidence="1" type="ORF">AVDCRST_MAG93-7390</name>
</gene>
<organism evidence="1">
    <name type="scientific">uncultured Chloroflexia bacterium</name>
    <dbReference type="NCBI Taxonomy" id="1672391"/>
    <lineage>
        <taxon>Bacteria</taxon>
        <taxon>Bacillati</taxon>
        <taxon>Chloroflexota</taxon>
        <taxon>Chloroflexia</taxon>
        <taxon>environmental samples</taxon>
    </lineage>
</organism>
<sequence>SMVHDKDDYIFAVTENSGHVAMVLIEQSGQVHVNELARNKLRALWPAAYESNMKKLIPVFAKQLNRGEIPINGVKTVKPSS</sequence>
<reference evidence="1" key="1">
    <citation type="submission" date="2020-02" db="EMBL/GenBank/DDBJ databases">
        <authorList>
            <person name="Meier V. D."/>
        </authorList>
    </citation>
    <scope>NUCLEOTIDE SEQUENCE</scope>
    <source>
        <strain evidence="1">AVDCRST_MAG93</strain>
    </source>
</reference>
<evidence type="ECO:0000313" key="1">
    <source>
        <dbReference type="EMBL" id="CAA9356672.1"/>
    </source>
</evidence>
<name>A0A6J4MG51_9CHLR</name>
<feature type="non-terminal residue" evidence="1">
    <location>
        <position position="1"/>
    </location>
</feature>
<accession>A0A6J4MG51</accession>
<dbReference type="EMBL" id="CADCTR010002495">
    <property type="protein sequence ID" value="CAA9356672.1"/>
    <property type="molecule type" value="Genomic_DNA"/>
</dbReference>